<dbReference type="PROSITE" id="PS51733">
    <property type="entry name" value="BPL_LPL_CATALYTIC"/>
    <property type="match status" value="1"/>
</dbReference>
<dbReference type="SUPFAM" id="SSF46785">
    <property type="entry name" value="Winged helix' DNA-binding domain"/>
    <property type="match status" value="1"/>
</dbReference>
<dbReference type="EMBL" id="OBQJ01000011">
    <property type="protein sequence ID" value="SOC57958.1"/>
    <property type="molecule type" value="Genomic_DNA"/>
</dbReference>
<dbReference type="Gene3D" id="3.30.930.10">
    <property type="entry name" value="Bira Bifunctional Protein, Domain 2"/>
    <property type="match status" value="1"/>
</dbReference>
<keyword evidence="2" id="KW-0092">Biotin</keyword>
<dbReference type="GO" id="GO:0006355">
    <property type="term" value="P:regulation of DNA-templated transcription"/>
    <property type="evidence" value="ECO:0007669"/>
    <property type="project" value="UniProtKB-UniRule"/>
</dbReference>
<dbReference type="PANTHER" id="PTHR12835">
    <property type="entry name" value="BIOTIN PROTEIN LIGASE"/>
    <property type="match status" value="1"/>
</dbReference>
<dbReference type="Proteomes" id="UP001321908">
    <property type="component" value="Chromosome"/>
</dbReference>
<dbReference type="EMBL" id="CP140151">
    <property type="protein sequence ID" value="WQH07682.1"/>
    <property type="molecule type" value="Genomic_DNA"/>
</dbReference>
<dbReference type="Gene3D" id="1.10.10.10">
    <property type="entry name" value="Winged helix-like DNA-binding domain superfamily/Winged helix DNA-binding domain"/>
    <property type="match status" value="1"/>
</dbReference>
<dbReference type="SUPFAM" id="SSF50037">
    <property type="entry name" value="C-terminal domain of transcriptional repressors"/>
    <property type="match status" value="1"/>
</dbReference>
<evidence type="ECO:0000259" key="3">
    <source>
        <dbReference type="PROSITE" id="PS51733"/>
    </source>
</evidence>
<dbReference type="InterPro" id="IPR004408">
    <property type="entry name" value="Biotin_CoA_COase_ligase"/>
</dbReference>
<dbReference type="InterPro" id="IPR036388">
    <property type="entry name" value="WH-like_DNA-bd_sf"/>
</dbReference>
<feature type="DNA-binding region" description="H-T-H motif" evidence="2">
    <location>
        <begin position="18"/>
        <end position="37"/>
    </location>
</feature>
<feature type="domain" description="BPL/LPL catalytic" evidence="3">
    <location>
        <begin position="75"/>
        <end position="261"/>
    </location>
</feature>
<dbReference type="EC" id="6.3.4.15" evidence="2"/>
<protein>
    <recommendedName>
        <fullName evidence="2">Bifunctional ligase/repressor BirA</fullName>
    </recommendedName>
    <alternativeName>
        <fullName evidence="2">Biotin operon repressor</fullName>
    </alternativeName>
    <alternativeName>
        <fullName evidence="2">Biotin--[acetyl-CoA-carboxylase] ligase</fullName>
        <ecNumber evidence="2">6.3.4.15</ecNumber>
    </alternativeName>
    <alternativeName>
        <fullName evidence="2">Biotin--protein ligase</fullName>
    </alternativeName>
    <alternativeName>
        <fullName evidence="2">Biotin-[acetyl-CoA carboxylase] synthetase</fullName>
    </alternativeName>
</protein>
<dbReference type="SUPFAM" id="SSF55681">
    <property type="entry name" value="Class II aaRS and biotin synthetases"/>
    <property type="match status" value="1"/>
</dbReference>
<reference evidence="4 6" key="1">
    <citation type="submission" date="2017-08" db="EMBL/GenBank/DDBJ databases">
        <authorList>
            <person name="de Groot N.N."/>
        </authorList>
    </citation>
    <scope>NUCLEOTIDE SEQUENCE [LARGE SCALE GENOMIC DNA]</scope>
    <source>
        <strain evidence="4 6">USBA 855</strain>
    </source>
</reference>
<dbReference type="CDD" id="cd16442">
    <property type="entry name" value="BPL"/>
    <property type="match status" value="1"/>
</dbReference>
<keyword evidence="2" id="KW-0547">Nucleotide-binding</keyword>
<evidence type="ECO:0000313" key="6">
    <source>
        <dbReference type="Proteomes" id="UP000219023"/>
    </source>
</evidence>
<proteinExistence type="inferred from homology"/>
<evidence type="ECO:0000313" key="4">
    <source>
        <dbReference type="EMBL" id="SOC57958.1"/>
    </source>
</evidence>
<feature type="binding site" evidence="2">
    <location>
        <begin position="119"/>
        <end position="121"/>
    </location>
    <ligand>
        <name>biotin</name>
        <dbReference type="ChEBI" id="CHEBI:57586"/>
    </ligand>
</feature>
<sequence>MTIGDLIRLLSDGEYHSGEKLGEQLGVSRTAVWKQLKKLEKIGLQWEAVKGQGYRLAAPLDLLSGPAIIERLPAEPRHHLTRLFVEDALPSTNTFLRERFQQGAGHAEVCLAESQDAGRGRRGRHWVCPWGSGLLFSLGWRFDEGASALEGLSLAVGVVLAEVLERLSVPVALKWPNDLLLQRSDGSTAKLAGILLEVSGDVAGPCEVVIGIGLNVALPDAVRDSVDQPVAALNDVRSDITRNELSASLVEALLGMLPLFEQHGFEPWRDAWNRRNAYAGLEVDVVQGGHAYTAVAESVDATGNLQVNVNGEARLLAGGEISLRARS</sequence>
<dbReference type="HAMAP" id="MF_00978">
    <property type="entry name" value="Bifunct_BirA"/>
    <property type="match status" value="1"/>
</dbReference>
<keyword evidence="1 2" id="KW-0436">Ligase</keyword>
<dbReference type="Gene3D" id="2.30.30.100">
    <property type="match status" value="1"/>
</dbReference>
<dbReference type="Pfam" id="PF08279">
    <property type="entry name" value="HTH_11"/>
    <property type="match status" value="1"/>
</dbReference>
<name>A0A285VWI5_9GAMM</name>
<dbReference type="NCBIfam" id="TIGR00121">
    <property type="entry name" value="birA_ligase"/>
    <property type="match status" value="1"/>
</dbReference>
<comment type="caution">
    <text evidence="2">Lacks conserved residue(s) required for the propagation of feature annotation.</text>
</comment>
<keyword evidence="2" id="KW-0805">Transcription regulation</keyword>
<keyword evidence="2" id="KW-0804">Transcription</keyword>
<organism evidence="4 6">
    <name type="scientific">Chromohalobacter canadensis</name>
    <dbReference type="NCBI Taxonomy" id="141389"/>
    <lineage>
        <taxon>Bacteria</taxon>
        <taxon>Pseudomonadati</taxon>
        <taxon>Pseudomonadota</taxon>
        <taxon>Gammaproteobacteria</taxon>
        <taxon>Oceanospirillales</taxon>
        <taxon>Halomonadaceae</taxon>
        <taxon>Chromohalobacter</taxon>
    </lineage>
</organism>
<keyword evidence="2" id="KW-0238">DNA-binding</keyword>
<dbReference type="InterPro" id="IPR008988">
    <property type="entry name" value="Transcriptional_repressor_C"/>
</dbReference>
<keyword evidence="2" id="KW-0067">ATP-binding</keyword>
<feature type="binding site" evidence="2">
    <location>
        <begin position="91"/>
        <end position="93"/>
    </location>
    <ligand>
        <name>biotin</name>
        <dbReference type="ChEBI" id="CHEBI:57586"/>
    </ligand>
</feature>
<evidence type="ECO:0000256" key="1">
    <source>
        <dbReference type="ARBA" id="ARBA00022598"/>
    </source>
</evidence>
<comment type="function">
    <text evidence="2">Acts both as a biotin--[acetyl-CoA-carboxylase] ligase and a biotin-operon repressor. In the presence of ATP, BirA activates biotin to form the BirA-biotinyl-5'-adenylate (BirA-bio-5'-AMP or holoBirA) complex. HoloBirA can either transfer the biotinyl moiety to the biotin carboxyl carrier protein (BCCP) subunit of acetyl-CoA carboxylase, or bind to the biotin operator site and inhibit transcription of the operon.</text>
</comment>
<dbReference type="CDD" id="cd00090">
    <property type="entry name" value="HTH_ARSR"/>
    <property type="match status" value="1"/>
</dbReference>
<dbReference type="InterPro" id="IPR045864">
    <property type="entry name" value="aa-tRNA-synth_II/BPL/LPL"/>
</dbReference>
<reference evidence="5 7" key="2">
    <citation type="submission" date="2023-11" db="EMBL/GenBank/DDBJ databases">
        <title>MicrobeMod: A computational toolkit for identifying prokaryotic methylation and restriction-modification with nanopore sequencing.</title>
        <authorList>
            <person name="Crits-Christoph A."/>
            <person name="Kang S.C."/>
            <person name="Lee H."/>
            <person name="Ostrov N."/>
        </authorList>
    </citation>
    <scope>NUCLEOTIDE SEQUENCE [LARGE SCALE GENOMIC DNA]</scope>
    <source>
        <strain evidence="5 7">ATCC 43984</strain>
    </source>
</reference>
<dbReference type="Pfam" id="PF03099">
    <property type="entry name" value="BPL_LplA_LipB"/>
    <property type="match status" value="1"/>
</dbReference>
<dbReference type="PANTHER" id="PTHR12835:SF5">
    <property type="entry name" value="BIOTIN--PROTEIN LIGASE"/>
    <property type="match status" value="1"/>
</dbReference>
<dbReference type="InterPro" id="IPR011991">
    <property type="entry name" value="ArsR-like_HTH"/>
</dbReference>
<dbReference type="OrthoDB" id="9807064at2"/>
<keyword evidence="2" id="KW-0678">Repressor</keyword>
<dbReference type="AlphaFoldDB" id="A0A285VWI5"/>
<dbReference type="Proteomes" id="UP000219023">
    <property type="component" value="Unassembled WGS sequence"/>
</dbReference>
<dbReference type="RefSeq" id="WP_097024041.1">
    <property type="nucleotide sequence ID" value="NZ_CP140151.1"/>
</dbReference>
<evidence type="ECO:0000313" key="7">
    <source>
        <dbReference type="Proteomes" id="UP001321908"/>
    </source>
</evidence>
<accession>A0A285VWI5</accession>
<dbReference type="InterPro" id="IPR004143">
    <property type="entry name" value="BPL_LPL_catalytic"/>
</dbReference>
<dbReference type="GO" id="GO:0004077">
    <property type="term" value="F:biotin--[biotin carboxyl-carrier protein] ligase activity"/>
    <property type="evidence" value="ECO:0007669"/>
    <property type="project" value="UniProtKB-UniRule"/>
</dbReference>
<dbReference type="GO" id="GO:0003677">
    <property type="term" value="F:DNA binding"/>
    <property type="evidence" value="ECO:0007669"/>
    <property type="project" value="UniProtKB-UniRule"/>
</dbReference>
<dbReference type="GO" id="GO:0005524">
    <property type="term" value="F:ATP binding"/>
    <property type="evidence" value="ECO:0007669"/>
    <property type="project" value="UniProtKB-UniRule"/>
</dbReference>
<comment type="catalytic activity">
    <reaction evidence="2">
        <text>biotin + L-lysyl-[protein] + ATP = N(6)-biotinyl-L-lysyl-[protein] + AMP + diphosphate + H(+)</text>
        <dbReference type="Rhea" id="RHEA:11756"/>
        <dbReference type="Rhea" id="RHEA-COMP:9752"/>
        <dbReference type="Rhea" id="RHEA-COMP:10505"/>
        <dbReference type="ChEBI" id="CHEBI:15378"/>
        <dbReference type="ChEBI" id="CHEBI:29969"/>
        <dbReference type="ChEBI" id="CHEBI:30616"/>
        <dbReference type="ChEBI" id="CHEBI:33019"/>
        <dbReference type="ChEBI" id="CHEBI:57586"/>
        <dbReference type="ChEBI" id="CHEBI:83144"/>
        <dbReference type="ChEBI" id="CHEBI:456215"/>
        <dbReference type="EC" id="6.3.4.15"/>
    </reaction>
</comment>
<dbReference type="GO" id="GO:0005737">
    <property type="term" value="C:cytoplasm"/>
    <property type="evidence" value="ECO:0007669"/>
    <property type="project" value="TreeGrafter"/>
</dbReference>
<dbReference type="InterPro" id="IPR030855">
    <property type="entry name" value="Bifunct_BirA"/>
</dbReference>
<dbReference type="InterPro" id="IPR013196">
    <property type="entry name" value="HTH_11"/>
</dbReference>
<dbReference type="InterPro" id="IPR036390">
    <property type="entry name" value="WH_DNA-bd_sf"/>
</dbReference>
<feature type="binding site" evidence="2">
    <location>
        <position position="115"/>
    </location>
    <ligand>
        <name>biotin</name>
        <dbReference type="ChEBI" id="CHEBI:57586"/>
    </ligand>
</feature>
<gene>
    <name evidence="2" type="primary">birA</name>
    <name evidence="4" type="ORF">SAMN05421509_111101</name>
    <name evidence="5" type="ORF">SR908_09225</name>
</gene>
<keyword evidence="7" id="KW-1185">Reference proteome</keyword>
<evidence type="ECO:0000313" key="5">
    <source>
        <dbReference type="EMBL" id="WQH07682.1"/>
    </source>
</evidence>
<comment type="similarity">
    <text evidence="2">Belongs to the biotin--protein ligase family.</text>
</comment>
<evidence type="ECO:0000256" key="2">
    <source>
        <dbReference type="HAMAP-Rule" id="MF_00978"/>
    </source>
</evidence>